<dbReference type="InterPro" id="IPR000182">
    <property type="entry name" value="GNAT_dom"/>
</dbReference>
<evidence type="ECO:0000259" key="1">
    <source>
        <dbReference type="PROSITE" id="PS51186"/>
    </source>
</evidence>
<feature type="domain" description="N-acetyltransferase" evidence="1">
    <location>
        <begin position="10"/>
        <end position="168"/>
    </location>
</feature>
<dbReference type="PROSITE" id="PS51186">
    <property type="entry name" value="GNAT"/>
    <property type="match status" value="1"/>
</dbReference>
<dbReference type="Pfam" id="PF13302">
    <property type="entry name" value="Acetyltransf_3"/>
    <property type="match status" value="1"/>
</dbReference>
<dbReference type="Gene3D" id="3.40.630.30">
    <property type="match status" value="1"/>
</dbReference>
<organism evidence="2 3">
    <name type="scientific">Colwellia maritima</name>
    <dbReference type="NCBI Taxonomy" id="2912588"/>
    <lineage>
        <taxon>Bacteria</taxon>
        <taxon>Pseudomonadati</taxon>
        <taxon>Pseudomonadota</taxon>
        <taxon>Gammaproteobacteria</taxon>
        <taxon>Alteromonadales</taxon>
        <taxon>Colwelliaceae</taxon>
        <taxon>Colwellia</taxon>
    </lineage>
</organism>
<gene>
    <name evidence="2" type="ORF">L3081_11505</name>
</gene>
<evidence type="ECO:0000313" key="3">
    <source>
        <dbReference type="Proteomes" id="UP001139646"/>
    </source>
</evidence>
<name>A0ABS9X163_9GAMM</name>
<reference evidence="2" key="1">
    <citation type="submission" date="2022-01" db="EMBL/GenBank/DDBJ databases">
        <title>Colwellia maritima, isolated from seawater.</title>
        <authorList>
            <person name="Kristyanto S."/>
            <person name="Jung J."/>
            <person name="Jeon C.O."/>
        </authorList>
    </citation>
    <scope>NUCLEOTIDE SEQUENCE</scope>
    <source>
        <strain evidence="2">MSW7</strain>
    </source>
</reference>
<dbReference type="InterPro" id="IPR051531">
    <property type="entry name" value="N-acetyltransferase"/>
</dbReference>
<dbReference type="SUPFAM" id="SSF55729">
    <property type="entry name" value="Acyl-CoA N-acyltransferases (Nat)"/>
    <property type="match status" value="1"/>
</dbReference>
<keyword evidence="3" id="KW-1185">Reference proteome</keyword>
<evidence type="ECO:0000313" key="2">
    <source>
        <dbReference type="EMBL" id="MCI2283915.1"/>
    </source>
</evidence>
<dbReference type="Proteomes" id="UP001139646">
    <property type="component" value="Unassembled WGS sequence"/>
</dbReference>
<dbReference type="PANTHER" id="PTHR43792:SF1">
    <property type="entry name" value="N-ACETYLTRANSFERASE DOMAIN-CONTAINING PROTEIN"/>
    <property type="match status" value="1"/>
</dbReference>
<comment type="caution">
    <text evidence="2">The sequence shown here is derived from an EMBL/GenBank/DDBJ whole genome shotgun (WGS) entry which is preliminary data.</text>
</comment>
<dbReference type="EMBL" id="JAKKSL010000002">
    <property type="protein sequence ID" value="MCI2283915.1"/>
    <property type="molecule type" value="Genomic_DNA"/>
</dbReference>
<dbReference type="PANTHER" id="PTHR43792">
    <property type="entry name" value="GNAT FAMILY, PUTATIVE (AFU_ORTHOLOGUE AFUA_3G00765)-RELATED-RELATED"/>
    <property type="match status" value="1"/>
</dbReference>
<dbReference type="InterPro" id="IPR016181">
    <property type="entry name" value="Acyl_CoA_acyltransferase"/>
</dbReference>
<sequence>MKGIVETDRLVIRPFNLDDAEFIVKLLNEESFIRYIADKNVRTNADAINYLIQGPIASYQTHGFGLKLVHLKHSGPPIGMCGLLKRAELDYPDLGYAFLPEFWGCGYANEAANFILKEEVDTYSLQTVLALTSRDNHSSNNLLKKVGFTLIGTQELYGLQNNLYEYQS</sequence>
<accession>A0ABS9X163</accession>
<dbReference type="RefSeq" id="WP_242286251.1">
    <property type="nucleotide sequence ID" value="NZ_JAKKSL010000002.1"/>
</dbReference>
<proteinExistence type="predicted"/>
<protein>
    <submittedName>
        <fullName evidence="2">GNAT family N-acetyltransferase</fullName>
    </submittedName>
</protein>